<dbReference type="PANTHER" id="PTHR13090:SF1">
    <property type="entry name" value="ARGININE-HYDROXYLASE NDUFAF5, MITOCHONDRIAL"/>
    <property type="match status" value="1"/>
</dbReference>
<dbReference type="GO" id="GO:0102208">
    <property type="term" value="F:2-polyprenyl-6-hydroxyphenol methylase activity"/>
    <property type="evidence" value="ECO:0007669"/>
    <property type="project" value="UniProtKB-EC"/>
</dbReference>
<dbReference type="GO" id="GO:0061542">
    <property type="term" value="F:3-demethylubiquinol 3-O-methyltransferase activity"/>
    <property type="evidence" value="ECO:0007669"/>
    <property type="project" value="UniProtKB-EC"/>
</dbReference>
<keyword evidence="1 3" id="KW-0489">Methyltransferase</keyword>
<evidence type="ECO:0000256" key="1">
    <source>
        <dbReference type="ARBA" id="ARBA00022603"/>
    </source>
</evidence>
<dbReference type="GO" id="GO:0032259">
    <property type="term" value="P:methylation"/>
    <property type="evidence" value="ECO:0007669"/>
    <property type="project" value="UniProtKB-KW"/>
</dbReference>
<dbReference type="InterPro" id="IPR050602">
    <property type="entry name" value="Malonyl-ACP_OMT"/>
</dbReference>
<protein>
    <submittedName>
        <fullName evidence="3">Class I SAM-dependent methyltransferase</fullName>
        <ecNumber evidence="3">2.1.1.222</ecNumber>
        <ecNumber evidence="3">2.1.1.64</ecNumber>
    </submittedName>
</protein>
<dbReference type="SUPFAM" id="SSF53335">
    <property type="entry name" value="S-adenosyl-L-methionine-dependent methyltransferases"/>
    <property type="match status" value="1"/>
</dbReference>
<comment type="caution">
    <text evidence="3">The sequence shown here is derived from an EMBL/GenBank/DDBJ whole genome shotgun (WGS) entry which is preliminary data.</text>
</comment>
<dbReference type="EMBL" id="JBHLTM010000061">
    <property type="protein sequence ID" value="MFC0685891.1"/>
    <property type="molecule type" value="Genomic_DNA"/>
</dbReference>
<organism evidence="3 4">
    <name type="scientific">Novosphingobium clariflavum</name>
    <dbReference type="NCBI Taxonomy" id="2029884"/>
    <lineage>
        <taxon>Bacteria</taxon>
        <taxon>Pseudomonadati</taxon>
        <taxon>Pseudomonadota</taxon>
        <taxon>Alphaproteobacteria</taxon>
        <taxon>Sphingomonadales</taxon>
        <taxon>Sphingomonadaceae</taxon>
        <taxon>Novosphingobium</taxon>
    </lineage>
</organism>
<gene>
    <name evidence="3" type="ORF">ACFFF8_14945</name>
</gene>
<dbReference type="InterPro" id="IPR029063">
    <property type="entry name" value="SAM-dependent_MTases_sf"/>
</dbReference>
<sequence length="255" mass="27828">MAESTPPAPPRIFARPRRIAARRRAEALQRLPDAPHYLLDDMIEDVEERLSFLRFEPRRALVIGDWTGSLARGLRLRGVEVVEAEPASGFDEEAPYPFDGFDLIASLGTLDTVNDLPGALIHARRALAPGGMLIASFLSSGSLPRLREIMLAADADRPAARIHPMVDVRAGGQLLQRTLYADPVIDQRPLQVSFRSFERLIGDLRAQAHSSVLADPGPPLGKAALARAKAAFELAGVNGKTVETFEILTLSGWKK</sequence>
<reference evidence="3 4" key="1">
    <citation type="submission" date="2024-09" db="EMBL/GenBank/DDBJ databases">
        <authorList>
            <person name="Sun Q."/>
            <person name="Mori K."/>
        </authorList>
    </citation>
    <scope>NUCLEOTIDE SEQUENCE [LARGE SCALE GENOMIC DNA]</scope>
    <source>
        <strain evidence="3 4">CICC 11035S</strain>
    </source>
</reference>
<evidence type="ECO:0000256" key="2">
    <source>
        <dbReference type="ARBA" id="ARBA00022679"/>
    </source>
</evidence>
<name>A0ABV6SA42_9SPHN</name>
<dbReference type="Gene3D" id="3.40.50.150">
    <property type="entry name" value="Vaccinia Virus protein VP39"/>
    <property type="match status" value="1"/>
</dbReference>
<dbReference type="RefSeq" id="WP_267218646.1">
    <property type="nucleotide sequence ID" value="NZ_JAPCWC010000002.1"/>
</dbReference>
<keyword evidence="2 3" id="KW-0808">Transferase</keyword>
<dbReference type="Pfam" id="PF13489">
    <property type="entry name" value="Methyltransf_23"/>
    <property type="match status" value="1"/>
</dbReference>
<dbReference type="EC" id="2.1.1.222" evidence="3"/>
<evidence type="ECO:0000313" key="3">
    <source>
        <dbReference type="EMBL" id="MFC0685891.1"/>
    </source>
</evidence>
<accession>A0ABV6SA42</accession>
<dbReference type="Proteomes" id="UP001589858">
    <property type="component" value="Unassembled WGS sequence"/>
</dbReference>
<dbReference type="PANTHER" id="PTHR13090">
    <property type="entry name" value="ARGININE-HYDROXYLASE NDUFAF5, MITOCHONDRIAL"/>
    <property type="match status" value="1"/>
</dbReference>
<proteinExistence type="predicted"/>
<dbReference type="EC" id="2.1.1.64" evidence="3"/>
<evidence type="ECO:0000313" key="4">
    <source>
        <dbReference type="Proteomes" id="UP001589858"/>
    </source>
</evidence>
<keyword evidence="4" id="KW-1185">Reference proteome</keyword>